<proteinExistence type="predicted"/>
<sequence length="171" mass="17765">MSQLNVRKRNRRGVTVIELTIAMIVLIFLALASFFTLSSLSSDSKAEATVAALEKMMQWRDSVVARGDTTSIGAFNALSGPEDAANIEILKPVLGTNFRPLPMQISLTDLCNPDNKVPGNIKNRAAAALGQASATNTCSASSVSGTGFGEGAYPVVSQTGGVGTSPFTAAL</sequence>
<keyword evidence="3" id="KW-1185">Reference proteome</keyword>
<evidence type="ECO:0008006" key="4">
    <source>
        <dbReference type="Google" id="ProtNLM"/>
    </source>
</evidence>
<keyword evidence="1" id="KW-0812">Transmembrane</keyword>
<evidence type="ECO:0000256" key="1">
    <source>
        <dbReference type="SAM" id="Phobius"/>
    </source>
</evidence>
<dbReference type="RefSeq" id="WP_011143870.1">
    <property type="nucleotide sequence ID" value="NZ_CP063845.1"/>
</dbReference>
<name>A0ABY3PLB6_9CYAN</name>
<keyword evidence="1" id="KW-1133">Transmembrane helix</keyword>
<evidence type="ECO:0000313" key="3">
    <source>
        <dbReference type="Proteomes" id="UP001054846"/>
    </source>
</evidence>
<dbReference type="Proteomes" id="UP001054846">
    <property type="component" value="Chromosome"/>
</dbReference>
<gene>
    <name evidence="2" type="ORF">ISF26_21985</name>
</gene>
<keyword evidence="1" id="KW-0472">Membrane</keyword>
<dbReference type="EMBL" id="CP063845">
    <property type="protein sequence ID" value="UFP94379.1"/>
    <property type="molecule type" value="Genomic_DNA"/>
</dbReference>
<organism evidence="2 3">
    <name type="scientific">Gloeobacter morelensis MG652769</name>
    <dbReference type="NCBI Taxonomy" id="2781736"/>
    <lineage>
        <taxon>Bacteria</taxon>
        <taxon>Bacillati</taxon>
        <taxon>Cyanobacteriota</taxon>
        <taxon>Cyanophyceae</taxon>
        <taxon>Gloeobacterales</taxon>
        <taxon>Gloeobacteraceae</taxon>
        <taxon>Gloeobacter</taxon>
        <taxon>Gloeobacter morelensis</taxon>
    </lineage>
</organism>
<feature type="transmembrane region" description="Helical" evidence="1">
    <location>
        <begin position="12"/>
        <end position="35"/>
    </location>
</feature>
<evidence type="ECO:0000313" key="2">
    <source>
        <dbReference type="EMBL" id="UFP94379.1"/>
    </source>
</evidence>
<reference evidence="2 3" key="1">
    <citation type="journal article" date="2021" name="Genome Biol. Evol.">
        <title>Complete Genome Sequencing of a Novel Gloeobacter Species from a Waterfall Cave in Mexico.</title>
        <authorList>
            <person name="Saw J.H."/>
            <person name="Cardona T."/>
            <person name="Montejano G."/>
        </authorList>
    </citation>
    <scope>NUCLEOTIDE SEQUENCE [LARGE SCALE GENOMIC DNA]</scope>
    <source>
        <strain evidence="2">MG652769</strain>
    </source>
</reference>
<protein>
    <recommendedName>
        <fullName evidence="4">Prepilin-type N-terminal cleavage/methylation domain-containing protein</fullName>
    </recommendedName>
</protein>
<accession>A0ABY3PLB6</accession>